<comment type="caution">
    <text evidence="2">The sequence shown here is derived from an EMBL/GenBank/DDBJ whole genome shotgun (WGS) entry which is preliminary data.</text>
</comment>
<keyword evidence="3" id="KW-1185">Reference proteome</keyword>
<feature type="region of interest" description="Disordered" evidence="1">
    <location>
        <begin position="152"/>
        <end position="184"/>
    </location>
</feature>
<feature type="region of interest" description="Disordered" evidence="1">
    <location>
        <begin position="94"/>
        <end position="120"/>
    </location>
</feature>
<dbReference type="AlphaFoldDB" id="A0AA38R6M4"/>
<evidence type="ECO:0000313" key="2">
    <source>
        <dbReference type="EMBL" id="KAJ9136838.1"/>
    </source>
</evidence>
<organism evidence="2 3">
    <name type="scientific">Pleurostoma richardsiae</name>
    <dbReference type="NCBI Taxonomy" id="41990"/>
    <lineage>
        <taxon>Eukaryota</taxon>
        <taxon>Fungi</taxon>
        <taxon>Dikarya</taxon>
        <taxon>Ascomycota</taxon>
        <taxon>Pezizomycotina</taxon>
        <taxon>Sordariomycetes</taxon>
        <taxon>Sordariomycetidae</taxon>
        <taxon>Calosphaeriales</taxon>
        <taxon>Pleurostomataceae</taxon>
        <taxon>Pleurostoma</taxon>
    </lineage>
</organism>
<accession>A0AA38R6M4</accession>
<dbReference type="EMBL" id="JANBVO010000037">
    <property type="protein sequence ID" value="KAJ9136838.1"/>
    <property type="molecule type" value="Genomic_DNA"/>
</dbReference>
<proteinExistence type="predicted"/>
<evidence type="ECO:0000256" key="1">
    <source>
        <dbReference type="SAM" id="MobiDB-lite"/>
    </source>
</evidence>
<evidence type="ECO:0000313" key="3">
    <source>
        <dbReference type="Proteomes" id="UP001174694"/>
    </source>
</evidence>
<reference evidence="2" key="1">
    <citation type="submission" date="2022-07" db="EMBL/GenBank/DDBJ databases">
        <title>Fungi with potential for degradation of polypropylene.</title>
        <authorList>
            <person name="Gostincar C."/>
        </authorList>
    </citation>
    <scope>NUCLEOTIDE SEQUENCE</scope>
    <source>
        <strain evidence="2">EXF-13308</strain>
    </source>
</reference>
<gene>
    <name evidence="2" type="ORF">NKR23_g9521</name>
</gene>
<protein>
    <submittedName>
        <fullName evidence="2">Uncharacterized protein</fullName>
    </submittedName>
</protein>
<dbReference type="Proteomes" id="UP001174694">
    <property type="component" value="Unassembled WGS sequence"/>
</dbReference>
<sequence length="184" mass="20713">MTPPLETLPLTILEDICGYLAQCDGFKKRRSLWAFSLTNRWCCAAAAAQRFSQIQLTVSGPDKLKADLQCWTNILTMHNRFRHVRRLNVVGPVEENNSVKKQPDAPVGGQEGREEDTYDGLDDVDDVDDFNYYFTDIRDYFDMHDFCKPSKTSFDHPAQGISEDTEGSGLDWGRDAAVPALGDS</sequence>
<name>A0AA38R6M4_9PEZI</name>